<dbReference type="AlphaFoldDB" id="A0A3M7P5C1"/>
<dbReference type="EMBL" id="REGN01013185">
    <property type="protein sequence ID" value="RMZ94265.1"/>
    <property type="molecule type" value="Genomic_DNA"/>
</dbReference>
<evidence type="ECO:0000313" key="2">
    <source>
        <dbReference type="Proteomes" id="UP000276133"/>
    </source>
</evidence>
<dbReference type="OrthoDB" id="10162528at2759"/>
<comment type="caution">
    <text evidence="1">The sequence shown here is derived from an EMBL/GenBank/DDBJ whole genome shotgun (WGS) entry which is preliminary data.</text>
</comment>
<protein>
    <submittedName>
        <fullName evidence="1">Uncharacterized protein</fullName>
    </submittedName>
</protein>
<dbReference type="Proteomes" id="UP000276133">
    <property type="component" value="Unassembled WGS sequence"/>
</dbReference>
<sequence>MYIFDLESRRFFFKCALNKVLHYRFSEKKIEKINPSSGDIKNDEVAHGFACDSNDRCLRIKEFFIPANFRNNCYEKNLPIQFGNNPQT</sequence>
<proteinExistence type="predicted"/>
<keyword evidence="2" id="KW-1185">Reference proteome</keyword>
<reference evidence="1 2" key="1">
    <citation type="journal article" date="2018" name="Sci. Rep.">
        <title>Genomic signatures of local adaptation to the degree of environmental predictability in rotifers.</title>
        <authorList>
            <person name="Franch-Gras L."/>
            <person name="Hahn C."/>
            <person name="Garcia-Roger E.M."/>
            <person name="Carmona M.J."/>
            <person name="Serra M."/>
            <person name="Gomez A."/>
        </authorList>
    </citation>
    <scope>NUCLEOTIDE SEQUENCE [LARGE SCALE GENOMIC DNA]</scope>
    <source>
        <strain evidence="1">HYR1</strain>
    </source>
</reference>
<evidence type="ECO:0000313" key="1">
    <source>
        <dbReference type="EMBL" id="RMZ94265.1"/>
    </source>
</evidence>
<organism evidence="1 2">
    <name type="scientific">Brachionus plicatilis</name>
    <name type="common">Marine rotifer</name>
    <name type="synonym">Brachionus muelleri</name>
    <dbReference type="NCBI Taxonomy" id="10195"/>
    <lineage>
        <taxon>Eukaryota</taxon>
        <taxon>Metazoa</taxon>
        <taxon>Spiralia</taxon>
        <taxon>Gnathifera</taxon>
        <taxon>Rotifera</taxon>
        <taxon>Eurotatoria</taxon>
        <taxon>Monogononta</taxon>
        <taxon>Pseudotrocha</taxon>
        <taxon>Ploima</taxon>
        <taxon>Brachionidae</taxon>
        <taxon>Brachionus</taxon>
    </lineage>
</organism>
<gene>
    <name evidence="1" type="ORF">BpHYR1_017796</name>
</gene>
<accession>A0A3M7P5C1</accession>
<name>A0A3M7P5C1_BRAPC</name>